<dbReference type="InterPro" id="IPR052354">
    <property type="entry name" value="Cell_Wall_Dynamics_Protein"/>
</dbReference>
<dbReference type="Proteomes" id="UP000439817">
    <property type="component" value="Chromosome"/>
</dbReference>
<dbReference type="Gene3D" id="1.10.530.10">
    <property type="match status" value="1"/>
</dbReference>
<dbReference type="PANTHER" id="PTHR34408:SF1">
    <property type="entry name" value="GLYCOSYL HYDROLASE FAMILY 19 DOMAIN-CONTAINING PROTEIN HI_1415"/>
    <property type="match status" value="1"/>
</dbReference>
<dbReference type="InterPro" id="IPR023346">
    <property type="entry name" value="Lysozyme-like_dom_sf"/>
</dbReference>
<keyword evidence="2" id="KW-0378">Hydrolase</keyword>
<accession>A0A230T5J8</accession>
<dbReference type="SUPFAM" id="SSF53955">
    <property type="entry name" value="Lysozyme-like"/>
    <property type="match status" value="1"/>
</dbReference>
<name>A0A230T5J8_KLEPN</name>
<dbReference type="PANTHER" id="PTHR34408">
    <property type="entry name" value="FAMILY PROTEIN, PUTATIVE-RELATED"/>
    <property type="match status" value="1"/>
</dbReference>
<evidence type="ECO:0000313" key="2">
    <source>
        <dbReference type="EMBL" id="QOU53190.1"/>
    </source>
</evidence>
<reference evidence="2 3" key="1">
    <citation type="journal article" date="2020" name="Antibiotics">
        <title>Molecular Typing, Characterization of Antimicrobial Resistance, Virulence Profiling and Analysis of Whole-Genome Sequence of Clinical Klebsiella pneumoniae Isolates.</title>
        <authorList>
            <person name="Shelenkov A."/>
            <person name="Mikhaylova Y."/>
            <person name="Yanushevich Y."/>
            <person name="Samoilov A."/>
            <person name="Petrova L."/>
            <person name="Fomina V."/>
            <person name="Gusarov V."/>
            <person name="Zamyatin M."/>
            <person name="Shagin D."/>
            <person name="Akimkin V."/>
        </authorList>
    </citation>
    <scope>NUCLEOTIDE SEQUENCE [LARGE SCALE GENOMIC DNA]</scope>
    <source>
        <strain evidence="2 3">CriePir120</strain>
    </source>
</reference>
<dbReference type="RefSeq" id="WP_032418560.1">
    <property type="nucleotide sequence ID" value="NZ_BIGW01000003.1"/>
</dbReference>
<dbReference type="EMBL" id="CP063008">
    <property type="protein sequence ID" value="QOU53190.1"/>
    <property type="molecule type" value="Genomic_DNA"/>
</dbReference>
<dbReference type="GO" id="GO:0006032">
    <property type="term" value="P:chitin catabolic process"/>
    <property type="evidence" value="ECO:0007669"/>
    <property type="project" value="InterPro"/>
</dbReference>
<dbReference type="GO" id="GO:0004568">
    <property type="term" value="F:chitinase activity"/>
    <property type="evidence" value="ECO:0007669"/>
    <property type="project" value="InterPro"/>
</dbReference>
<dbReference type="GO" id="GO:0016998">
    <property type="term" value="P:cell wall macromolecule catabolic process"/>
    <property type="evidence" value="ECO:0007669"/>
    <property type="project" value="InterPro"/>
</dbReference>
<proteinExistence type="predicted"/>
<evidence type="ECO:0000313" key="3">
    <source>
        <dbReference type="Proteomes" id="UP000439817"/>
    </source>
</evidence>
<dbReference type="AlphaFoldDB" id="A0A230T5J8"/>
<dbReference type="InterPro" id="IPR000726">
    <property type="entry name" value="Glyco_hydro_19_cat"/>
</dbReference>
<protein>
    <submittedName>
        <fullName evidence="2">Glycoside hydrolase family 19 protein</fullName>
    </submittedName>
</protein>
<dbReference type="Pfam" id="PF00182">
    <property type="entry name" value="Glyco_hydro_19"/>
    <property type="match status" value="1"/>
</dbReference>
<feature type="domain" description="Glycoside hydrolase family 19 catalytic" evidence="1">
    <location>
        <begin position="117"/>
        <end position="167"/>
    </location>
</feature>
<evidence type="ECO:0000259" key="1">
    <source>
        <dbReference type="Pfam" id="PF00182"/>
    </source>
</evidence>
<organism evidence="2 3">
    <name type="scientific">Klebsiella pneumoniae</name>
    <dbReference type="NCBI Taxonomy" id="573"/>
    <lineage>
        <taxon>Bacteria</taxon>
        <taxon>Pseudomonadati</taxon>
        <taxon>Pseudomonadota</taxon>
        <taxon>Gammaproteobacteria</taxon>
        <taxon>Enterobacterales</taxon>
        <taxon>Enterobacteriaceae</taxon>
        <taxon>Klebsiella/Raoultella group</taxon>
        <taxon>Klebsiella</taxon>
        <taxon>Klebsiella pneumoniae complex</taxon>
    </lineage>
</organism>
<gene>
    <name evidence="2" type="ORF">GJJ08_007185</name>
</gene>
<sequence>MDINEFQKAAGVSLALATRWHPHIVAAMKEFGIIKPLDQAMFIAQAGHESTGFTQLVESFNYSVAGLAGFVRAGRLTQGQANSLGRRQGEPSLPLERQRAIANLVYSKRMGNNGPTDGWFYRGRGLIQITGLNTYRDCGNGLKVDLVKQPELLAQDEYAARSAAWYFVKYGCLKYTDDLMRVTQIINGGQNGIDDRRVRYLSAKKVLAS</sequence>